<accession>A0A4Y2SPM4</accession>
<evidence type="ECO:0000313" key="2">
    <source>
        <dbReference type="Proteomes" id="UP000499080"/>
    </source>
</evidence>
<name>A0A4Y2SPM4_ARAVE</name>
<proteinExistence type="predicted"/>
<evidence type="ECO:0000313" key="1">
    <source>
        <dbReference type="EMBL" id="GBN89129.1"/>
    </source>
</evidence>
<keyword evidence="2" id="KW-1185">Reference proteome</keyword>
<dbReference type="EMBL" id="BGPR01022636">
    <property type="protein sequence ID" value="GBN89129.1"/>
    <property type="molecule type" value="Genomic_DNA"/>
</dbReference>
<comment type="caution">
    <text evidence="1">The sequence shown here is derived from an EMBL/GenBank/DDBJ whole genome shotgun (WGS) entry which is preliminary data.</text>
</comment>
<sequence>MRCIFWCESKNSFLANGRRGVILTSVVHAMTSESDVFKGQWQIKLKKRRSKAGAFNEWEFHTASETCVPSGESGVPGLDRT</sequence>
<dbReference type="Proteomes" id="UP000499080">
    <property type="component" value="Unassembled WGS sequence"/>
</dbReference>
<reference evidence="1 2" key="1">
    <citation type="journal article" date="2019" name="Sci. Rep.">
        <title>Orb-weaving spider Araneus ventricosus genome elucidates the spidroin gene catalogue.</title>
        <authorList>
            <person name="Kono N."/>
            <person name="Nakamura H."/>
            <person name="Ohtoshi R."/>
            <person name="Moran D.A.P."/>
            <person name="Shinohara A."/>
            <person name="Yoshida Y."/>
            <person name="Fujiwara M."/>
            <person name="Mori M."/>
            <person name="Tomita M."/>
            <person name="Arakawa K."/>
        </authorList>
    </citation>
    <scope>NUCLEOTIDE SEQUENCE [LARGE SCALE GENOMIC DNA]</scope>
</reference>
<protein>
    <submittedName>
        <fullName evidence="1">Uncharacterized protein</fullName>
    </submittedName>
</protein>
<dbReference type="AlphaFoldDB" id="A0A4Y2SPM4"/>
<gene>
    <name evidence="1" type="ORF">AVEN_181348_1</name>
</gene>
<organism evidence="1 2">
    <name type="scientific">Araneus ventricosus</name>
    <name type="common">Orbweaver spider</name>
    <name type="synonym">Epeira ventricosa</name>
    <dbReference type="NCBI Taxonomy" id="182803"/>
    <lineage>
        <taxon>Eukaryota</taxon>
        <taxon>Metazoa</taxon>
        <taxon>Ecdysozoa</taxon>
        <taxon>Arthropoda</taxon>
        <taxon>Chelicerata</taxon>
        <taxon>Arachnida</taxon>
        <taxon>Araneae</taxon>
        <taxon>Araneomorphae</taxon>
        <taxon>Entelegynae</taxon>
        <taxon>Araneoidea</taxon>
        <taxon>Araneidae</taxon>
        <taxon>Araneus</taxon>
    </lineage>
</organism>